<keyword evidence="1" id="KW-0472">Membrane</keyword>
<gene>
    <name evidence="2" type="ORF">THSYN_16005</name>
</gene>
<feature type="transmembrane region" description="Helical" evidence="1">
    <location>
        <begin position="15"/>
        <end position="31"/>
    </location>
</feature>
<protein>
    <submittedName>
        <fullName evidence="2">Uncharacterized protein</fullName>
    </submittedName>
</protein>
<keyword evidence="1" id="KW-1133">Transmembrane helix</keyword>
<accession>A0A2K8U9R4</accession>
<keyword evidence="3" id="KW-1185">Reference proteome</keyword>
<organism evidence="2 3">
    <name type="scientific">Candidatus Thiodictyon syntrophicum</name>
    <dbReference type="NCBI Taxonomy" id="1166950"/>
    <lineage>
        <taxon>Bacteria</taxon>
        <taxon>Pseudomonadati</taxon>
        <taxon>Pseudomonadota</taxon>
        <taxon>Gammaproteobacteria</taxon>
        <taxon>Chromatiales</taxon>
        <taxon>Chromatiaceae</taxon>
        <taxon>Thiodictyon</taxon>
    </lineage>
</organism>
<dbReference type="Proteomes" id="UP000232638">
    <property type="component" value="Chromosome"/>
</dbReference>
<evidence type="ECO:0000256" key="1">
    <source>
        <dbReference type="SAM" id="Phobius"/>
    </source>
</evidence>
<name>A0A2K8U9R4_9GAMM</name>
<reference evidence="2 3" key="1">
    <citation type="submission" date="2017-03" db="EMBL/GenBank/DDBJ databases">
        <title>Complete genome sequence of Candidatus 'Thiodictyon syntrophicum' sp. nov. strain Cad16T, a photolithoautotroph purple sulfur bacterium isolated from an alpine meromictic lake.</title>
        <authorList>
            <person name="Luedin S.M."/>
            <person name="Pothier J.F."/>
            <person name="Danza F."/>
            <person name="Storelli N."/>
            <person name="Wittwer M."/>
            <person name="Tonolla M."/>
        </authorList>
    </citation>
    <scope>NUCLEOTIDE SEQUENCE [LARGE SCALE GENOMIC DNA]</scope>
    <source>
        <strain evidence="2 3">Cad16T</strain>
    </source>
</reference>
<evidence type="ECO:0000313" key="3">
    <source>
        <dbReference type="Proteomes" id="UP000232638"/>
    </source>
</evidence>
<evidence type="ECO:0000313" key="2">
    <source>
        <dbReference type="EMBL" id="AUB82304.1"/>
    </source>
</evidence>
<dbReference type="EMBL" id="CP020370">
    <property type="protein sequence ID" value="AUB82304.1"/>
    <property type="molecule type" value="Genomic_DNA"/>
</dbReference>
<sequence length="71" mass="7892">MPVPAPEAGPQGPRAAYSFFSSFLISAFSLCRKDPKYAIPGMHESLRQQFSFGMTLGYANSGWPWFDDTAR</sequence>
<dbReference type="AlphaFoldDB" id="A0A2K8U9R4"/>
<proteinExistence type="predicted"/>
<dbReference type="KEGG" id="tsy:THSYN_16005"/>
<keyword evidence="1" id="KW-0812">Transmembrane</keyword>